<accession>A0AC34FGK5</accession>
<sequence>MSSTTMEPFVFEWKMPLSKYKACKVKERLWSISYTTPQYLPLKFYLRLFPHGDDEENSEFISYFLFCEPPNSQTITLNYNLYIQDENARRIAESPWEGEFGVKHQTWGKRRFCRRPIISAGSDGDRYLTFGCKVEVKNFDPEIFKPKIVPSVPVEEEDDDATSEAVNNEENLKPEVITIEEEESDDVSNFEDEAVWSDNEEEATTKEDDKDKKKVLSKLGGRIAKLYENMEIADVCLSVNGEEIMAHKLILYLHSPCLAAMIKQDDWVSTSTKIDIDGFAPLTVQKALEFMYTETIAEVEKLEVDQMMELSRFATMFTISDLKEFINNQIIKSVNTSTACKLANLSSMYNEEEIHSTALEFITKHLADVKLDDSFDQLSGENAKAILRML</sequence>
<reference evidence="2" key="1">
    <citation type="submission" date="2022-11" db="UniProtKB">
        <authorList>
            <consortium name="WormBaseParasite"/>
        </authorList>
    </citation>
    <scope>IDENTIFICATION</scope>
</reference>
<evidence type="ECO:0000313" key="1">
    <source>
        <dbReference type="Proteomes" id="UP000887579"/>
    </source>
</evidence>
<protein>
    <submittedName>
        <fullName evidence="2">BTB domain-containing protein</fullName>
    </submittedName>
</protein>
<evidence type="ECO:0000313" key="2">
    <source>
        <dbReference type="WBParaSite" id="ES5_v2.g16335.t1"/>
    </source>
</evidence>
<name>A0AC34FGK5_9BILA</name>
<dbReference type="WBParaSite" id="ES5_v2.g16335.t1">
    <property type="protein sequence ID" value="ES5_v2.g16335.t1"/>
    <property type="gene ID" value="ES5_v2.g16335"/>
</dbReference>
<dbReference type="Proteomes" id="UP000887579">
    <property type="component" value="Unplaced"/>
</dbReference>
<proteinExistence type="predicted"/>
<organism evidence="1 2">
    <name type="scientific">Panagrolaimus sp. ES5</name>
    <dbReference type="NCBI Taxonomy" id="591445"/>
    <lineage>
        <taxon>Eukaryota</taxon>
        <taxon>Metazoa</taxon>
        <taxon>Ecdysozoa</taxon>
        <taxon>Nematoda</taxon>
        <taxon>Chromadorea</taxon>
        <taxon>Rhabditida</taxon>
        <taxon>Tylenchina</taxon>
        <taxon>Panagrolaimomorpha</taxon>
        <taxon>Panagrolaimoidea</taxon>
        <taxon>Panagrolaimidae</taxon>
        <taxon>Panagrolaimus</taxon>
    </lineage>
</organism>